<evidence type="ECO:0000256" key="1">
    <source>
        <dbReference type="SAM" id="MobiDB-lite"/>
    </source>
</evidence>
<comment type="caution">
    <text evidence="2">The sequence shown here is derived from an EMBL/GenBank/DDBJ whole genome shotgun (WGS) entry which is preliminary data.</text>
</comment>
<protein>
    <submittedName>
        <fullName evidence="2">Uncharacterized protein</fullName>
    </submittedName>
</protein>
<evidence type="ECO:0000313" key="3">
    <source>
        <dbReference type="Proteomes" id="UP000646833"/>
    </source>
</evidence>
<accession>A0A830DYR9</accession>
<reference evidence="2" key="2">
    <citation type="submission" date="2020-09" db="EMBL/GenBank/DDBJ databases">
        <authorList>
            <person name="Sun Q."/>
            <person name="Sedlacek I."/>
        </authorList>
    </citation>
    <scope>NUCLEOTIDE SEQUENCE</scope>
    <source>
        <strain evidence="2">CCM 7217</strain>
    </source>
</reference>
<organism evidence="2 3">
    <name type="scientific">Haloferax sulfurifontis</name>
    <dbReference type="NCBI Taxonomy" id="255616"/>
    <lineage>
        <taxon>Archaea</taxon>
        <taxon>Methanobacteriati</taxon>
        <taxon>Methanobacteriota</taxon>
        <taxon>Stenosarchaea group</taxon>
        <taxon>Halobacteria</taxon>
        <taxon>Halobacteriales</taxon>
        <taxon>Haloferacaceae</taxon>
        <taxon>Haloferax</taxon>
    </lineage>
</organism>
<dbReference type="Proteomes" id="UP000646833">
    <property type="component" value="Unassembled WGS sequence"/>
</dbReference>
<dbReference type="EMBL" id="BMCI01000010">
    <property type="protein sequence ID" value="GGC72319.1"/>
    <property type="molecule type" value="Genomic_DNA"/>
</dbReference>
<reference evidence="2" key="1">
    <citation type="journal article" date="2014" name="Int. J. Syst. Evol. Microbiol.">
        <title>Complete genome sequence of Corynebacterium casei LMG S-19264T (=DSM 44701T), isolated from a smear-ripened cheese.</title>
        <authorList>
            <consortium name="US DOE Joint Genome Institute (JGI-PGF)"/>
            <person name="Walter F."/>
            <person name="Albersmeier A."/>
            <person name="Kalinowski J."/>
            <person name="Ruckert C."/>
        </authorList>
    </citation>
    <scope>NUCLEOTIDE SEQUENCE</scope>
    <source>
        <strain evidence="2">CCM 7217</strain>
    </source>
</reference>
<dbReference type="RefSeq" id="WP_007274022.1">
    <property type="nucleotide sequence ID" value="NZ_BMCI01000010.1"/>
</dbReference>
<name>A0A830DYR9_9EURY</name>
<feature type="compositionally biased region" description="Basic and acidic residues" evidence="1">
    <location>
        <begin position="76"/>
        <end position="97"/>
    </location>
</feature>
<dbReference type="AlphaFoldDB" id="A0A830DYR9"/>
<proteinExistence type="predicted"/>
<feature type="region of interest" description="Disordered" evidence="1">
    <location>
        <begin position="75"/>
        <end position="97"/>
    </location>
</feature>
<sequence length="97" mass="11088">MSADSTRGAPCANCGDYAPFNVGRAGPRSGKMLCDDCADDSVAYIVDCLDCEWSYTCEEPRYNWYHAKIRVQQEGNTHETEQRVFENESHETVWRNE</sequence>
<gene>
    <name evidence="2" type="ORF">GCM10007209_37810</name>
</gene>
<evidence type="ECO:0000313" key="2">
    <source>
        <dbReference type="EMBL" id="GGC72319.1"/>
    </source>
</evidence>